<proteinExistence type="predicted"/>
<gene>
    <name evidence="1" type="ORF">B9Q03_12475</name>
</gene>
<evidence type="ECO:0000313" key="2">
    <source>
        <dbReference type="Proteomes" id="UP000240322"/>
    </source>
</evidence>
<reference evidence="1 2" key="1">
    <citation type="submission" date="2017-04" db="EMBL/GenBank/DDBJ databases">
        <title>Novel microbial lineages endemic to geothermal iron-oxide mats fill important gaps in the evolutionary history of Archaea.</title>
        <authorList>
            <person name="Jay Z.J."/>
            <person name="Beam J.P."/>
            <person name="Dlakic M."/>
            <person name="Rusch D.B."/>
            <person name="Kozubal M.A."/>
            <person name="Inskeep W.P."/>
        </authorList>
    </citation>
    <scope>NUCLEOTIDE SEQUENCE [LARGE SCALE GENOMIC DNA]</scope>
    <source>
        <strain evidence="1">OSP_D</strain>
    </source>
</reference>
<sequence>MNDSLLVFSKLSSLEAAAAVTTAYMAYTTYRVASAVESAAGGGGGGGGGGVSSRLCVSVGEPLQPAAKQIPLNSFIDYYSGFGYNITLISNTTVVVHSAGGVGSTSLHTVEFPITPCN</sequence>
<organism evidence="1 2">
    <name type="scientific">Candidatus Marsarchaeota G2 archaeon OSP_D</name>
    <dbReference type="NCBI Taxonomy" id="1978157"/>
    <lineage>
        <taxon>Archaea</taxon>
        <taxon>Candidatus Marsarchaeota</taxon>
        <taxon>Candidatus Marsarchaeota group 2</taxon>
    </lineage>
</organism>
<dbReference type="AlphaFoldDB" id="A0A2R6AFV5"/>
<evidence type="ECO:0000313" key="1">
    <source>
        <dbReference type="EMBL" id="PSN85213.1"/>
    </source>
</evidence>
<accession>A0A2R6AFV5</accession>
<comment type="caution">
    <text evidence="1">The sequence shown here is derived from an EMBL/GenBank/DDBJ whole genome shotgun (WGS) entry which is preliminary data.</text>
</comment>
<protein>
    <submittedName>
        <fullName evidence="1">Uncharacterized protein</fullName>
    </submittedName>
</protein>
<name>A0A2R6AFV5_9ARCH</name>
<dbReference type="EMBL" id="NEXE01000249">
    <property type="protein sequence ID" value="PSN85213.1"/>
    <property type="molecule type" value="Genomic_DNA"/>
</dbReference>
<dbReference type="Proteomes" id="UP000240322">
    <property type="component" value="Unassembled WGS sequence"/>
</dbReference>